<dbReference type="EMBL" id="AUZX01013887">
    <property type="protein sequence ID" value="EQD34173.1"/>
    <property type="molecule type" value="Genomic_DNA"/>
</dbReference>
<evidence type="ECO:0000256" key="1">
    <source>
        <dbReference type="ARBA" id="ARBA00023065"/>
    </source>
</evidence>
<evidence type="ECO:0000313" key="4">
    <source>
        <dbReference type="EMBL" id="EQD34173.1"/>
    </source>
</evidence>
<dbReference type="InterPro" id="IPR037066">
    <property type="entry name" value="Plug_dom_sf"/>
</dbReference>
<evidence type="ECO:0000256" key="2">
    <source>
        <dbReference type="ARBA" id="ARBA00023077"/>
    </source>
</evidence>
<sequence length="123" mass="12543">MKIRPHAFAVAVCAALALPAHAQHAAGNAFAQTKPDKGQAKSLATIVVTVTKRAELMQDVPIAISVVTSQDIRTAGVTSAADIASLVPGFVMVPLFGSSGYNPVIRGLSTTIGGPNVGFFVDG</sequence>
<evidence type="ECO:0000259" key="3">
    <source>
        <dbReference type="Pfam" id="PF07715"/>
    </source>
</evidence>
<dbReference type="SUPFAM" id="SSF56935">
    <property type="entry name" value="Porins"/>
    <property type="match status" value="1"/>
</dbReference>
<dbReference type="Gene3D" id="2.170.130.10">
    <property type="entry name" value="TonB-dependent receptor, plug domain"/>
    <property type="match status" value="1"/>
</dbReference>
<organism evidence="4">
    <name type="scientific">mine drainage metagenome</name>
    <dbReference type="NCBI Taxonomy" id="410659"/>
    <lineage>
        <taxon>unclassified sequences</taxon>
        <taxon>metagenomes</taxon>
        <taxon>ecological metagenomes</taxon>
    </lineage>
</organism>
<protein>
    <submittedName>
        <fullName evidence="4">TonB-dependent receptor plug domain protein</fullName>
    </submittedName>
</protein>
<dbReference type="InterPro" id="IPR012910">
    <property type="entry name" value="Plug_dom"/>
</dbReference>
<feature type="non-terminal residue" evidence="4">
    <location>
        <position position="123"/>
    </location>
</feature>
<name>T0YM51_9ZZZZ</name>
<comment type="caution">
    <text evidence="4">The sequence shown here is derived from an EMBL/GenBank/DDBJ whole genome shotgun (WGS) entry which is preliminary data.</text>
</comment>
<reference evidence="4" key="2">
    <citation type="journal article" date="2014" name="ISME J.">
        <title>Microbial stratification in low pH oxic and suboxic macroscopic growths along an acid mine drainage.</title>
        <authorList>
            <person name="Mendez-Garcia C."/>
            <person name="Mesa V."/>
            <person name="Sprenger R.R."/>
            <person name="Richter M."/>
            <person name="Diez M.S."/>
            <person name="Solano J."/>
            <person name="Bargiela R."/>
            <person name="Golyshina O.V."/>
            <person name="Manteca A."/>
            <person name="Ramos J.L."/>
            <person name="Gallego J.R."/>
            <person name="Llorente I."/>
            <person name="Martins Dos Santos V.A."/>
            <person name="Jensen O.N."/>
            <person name="Pelaez A.I."/>
            <person name="Sanchez J."/>
            <person name="Ferrer M."/>
        </authorList>
    </citation>
    <scope>NUCLEOTIDE SEQUENCE</scope>
</reference>
<dbReference type="AlphaFoldDB" id="T0YM51"/>
<dbReference type="PROSITE" id="PS52016">
    <property type="entry name" value="TONB_DEPENDENT_REC_3"/>
    <property type="match status" value="1"/>
</dbReference>
<keyword evidence="2" id="KW-0798">TonB box</keyword>
<accession>T0YM51</accession>
<keyword evidence="1" id="KW-0406">Ion transport</keyword>
<gene>
    <name evidence="4" type="ORF">B1A_18811</name>
</gene>
<dbReference type="PANTHER" id="PTHR32552:SF81">
    <property type="entry name" value="TONB-DEPENDENT OUTER MEMBRANE RECEPTOR"/>
    <property type="match status" value="1"/>
</dbReference>
<dbReference type="PANTHER" id="PTHR32552">
    <property type="entry name" value="FERRICHROME IRON RECEPTOR-RELATED"/>
    <property type="match status" value="1"/>
</dbReference>
<dbReference type="Pfam" id="PF07715">
    <property type="entry name" value="Plug"/>
    <property type="match status" value="1"/>
</dbReference>
<keyword evidence="4" id="KW-0675">Receptor</keyword>
<dbReference type="InterPro" id="IPR039426">
    <property type="entry name" value="TonB-dep_rcpt-like"/>
</dbReference>
<reference evidence="4" key="1">
    <citation type="submission" date="2013-08" db="EMBL/GenBank/DDBJ databases">
        <authorList>
            <person name="Mendez C."/>
            <person name="Richter M."/>
            <person name="Ferrer M."/>
            <person name="Sanchez J."/>
        </authorList>
    </citation>
    <scope>NUCLEOTIDE SEQUENCE</scope>
</reference>
<feature type="domain" description="TonB-dependent receptor plug" evidence="3">
    <location>
        <begin position="58"/>
        <end position="123"/>
    </location>
</feature>
<keyword evidence="1" id="KW-0813">Transport</keyword>
<proteinExistence type="predicted"/>
<dbReference type="GO" id="GO:0006811">
    <property type="term" value="P:monoatomic ion transport"/>
    <property type="evidence" value="ECO:0007669"/>
    <property type="project" value="UniProtKB-KW"/>
</dbReference>